<dbReference type="GeneID" id="28769933"/>
<accession>A0A177CTZ4</accession>
<dbReference type="AlphaFoldDB" id="A0A177CTZ4"/>
<name>A0A177CTZ4_9PLEO</name>
<sequence>MSASLHTRMQAASREDDEVTTKTIDLHGCQLEHTRISGISLGYTFINIILFNHNRLHTSTNIWYARSFMVLSSLSTQLPFCLCRREWQPDITRDCIKGSRHSLQQYLTRFVPSRTLVLFALHQRLNTGVTDIPRRFTNLGKAAYKRLGYRWPDQIIDMGLRERRSITGKGLGERCMAGAFVT</sequence>
<dbReference type="EMBL" id="KV441549">
    <property type="protein sequence ID" value="OAG10360.1"/>
    <property type="molecule type" value="Genomic_DNA"/>
</dbReference>
<evidence type="ECO:0000313" key="2">
    <source>
        <dbReference type="Proteomes" id="UP000077069"/>
    </source>
</evidence>
<keyword evidence="2" id="KW-1185">Reference proteome</keyword>
<organism evidence="1 2">
    <name type="scientific">Paraphaeosphaeria sporulosa</name>
    <dbReference type="NCBI Taxonomy" id="1460663"/>
    <lineage>
        <taxon>Eukaryota</taxon>
        <taxon>Fungi</taxon>
        <taxon>Dikarya</taxon>
        <taxon>Ascomycota</taxon>
        <taxon>Pezizomycotina</taxon>
        <taxon>Dothideomycetes</taxon>
        <taxon>Pleosporomycetidae</taxon>
        <taxon>Pleosporales</taxon>
        <taxon>Massarineae</taxon>
        <taxon>Didymosphaeriaceae</taxon>
        <taxon>Paraphaeosphaeria</taxon>
    </lineage>
</organism>
<protein>
    <submittedName>
        <fullName evidence="1">Uncharacterized protein</fullName>
    </submittedName>
</protein>
<evidence type="ECO:0000313" key="1">
    <source>
        <dbReference type="EMBL" id="OAG10360.1"/>
    </source>
</evidence>
<dbReference type="OrthoDB" id="10352218at2759"/>
<dbReference type="RefSeq" id="XP_018040725.1">
    <property type="nucleotide sequence ID" value="XM_018186447.1"/>
</dbReference>
<proteinExistence type="predicted"/>
<reference evidence="1 2" key="1">
    <citation type="submission" date="2016-05" db="EMBL/GenBank/DDBJ databases">
        <title>Comparative analysis of secretome profiles of manganese(II)-oxidizing ascomycete fungi.</title>
        <authorList>
            <consortium name="DOE Joint Genome Institute"/>
            <person name="Zeiner C.A."/>
            <person name="Purvine S.O."/>
            <person name="Zink E.M."/>
            <person name="Wu S."/>
            <person name="Pasa-Tolic L."/>
            <person name="Chaput D.L."/>
            <person name="Haridas S."/>
            <person name="Grigoriev I.V."/>
            <person name="Santelli C.M."/>
            <person name="Hansel C.M."/>
        </authorList>
    </citation>
    <scope>NUCLEOTIDE SEQUENCE [LARGE SCALE GENOMIC DNA]</scope>
    <source>
        <strain evidence="1 2">AP3s5-JAC2a</strain>
    </source>
</reference>
<dbReference type="InParanoid" id="A0A177CTZ4"/>
<gene>
    <name evidence="1" type="ORF">CC84DRAFT_482418</name>
</gene>
<dbReference type="Proteomes" id="UP000077069">
    <property type="component" value="Unassembled WGS sequence"/>
</dbReference>